<dbReference type="PANTHER" id="PTHR32046">
    <property type="entry name" value="G DOMAIN-CONTAINING PROTEIN"/>
    <property type="match status" value="1"/>
</dbReference>
<feature type="compositionally biased region" description="Polar residues" evidence="1">
    <location>
        <begin position="25"/>
        <end position="34"/>
    </location>
</feature>
<organism evidence="2 3">
    <name type="scientific">Sistotremastrum niveocremeum HHB9708</name>
    <dbReference type="NCBI Taxonomy" id="1314777"/>
    <lineage>
        <taxon>Eukaryota</taxon>
        <taxon>Fungi</taxon>
        <taxon>Dikarya</taxon>
        <taxon>Basidiomycota</taxon>
        <taxon>Agaricomycotina</taxon>
        <taxon>Agaricomycetes</taxon>
        <taxon>Sistotremastrales</taxon>
        <taxon>Sistotremastraceae</taxon>
        <taxon>Sertulicium</taxon>
        <taxon>Sertulicium niveocremeum</taxon>
    </lineage>
</organism>
<keyword evidence="3" id="KW-1185">Reference proteome</keyword>
<dbReference type="Proteomes" id="UP000076722">
    <property type="component" value="Unassembled WGS sequence"/>
</dbReference>
<feature type="compositionally biased region" description="Polar residues" evidence="1">
    <location>
        <begin position="1"/>
        <end position="10"/>
    </location>
</feature>
<feature type="region of interest" description="Disordered" evidence="1">
    <location>
        <begin position="1"/>
        <end position="34"/>
    </location>
</feature>
<evidence type="ECO:0000313" key="2">
    <source>
        <dbReference type="EMBL" id="KZS90184.1"/>
    </source>
</evidence>
<evidence type="ECO:0000313" key="3">
    <source>
        <dbReference type="Proteomes" id="UP000076722"/>
    </source>
</evidence>
<sequence length="659" mass="73379">MSSTAVSVKGTNFPRAPRGVDKSGDSNLSLITTKDSPVVEPPPWALKFSKRFLTNEVFSAEPSSAEVFWSGRPEFPPPAIFALPGESDAPHPPTLWPFDQLCSFYEVADETDLDADMPYVGDIPLHVDSGIIAPSMPKLNTVNALRRGHIEIGAHQSELCIMLVGETGVGKTSMLSLLGNILQGTPPGDFRSVHDLANESGMPDKHTQTMSAKVYEFHSLNGVKVRILDTPGLADTRGIAKDEEHKANIAKIIQAHIPFVTAVIILANGTQPRLGVVTDYTLHTLSSIFPRSLASNIGFMFTNVASRLSWNFDLTSLPDILLKAKAPRFLLDNPISQQQKLRILQDQNTPSDQIAELEPLPQPTKDIVTLYKKSEDIERRLKNAIAGIEQRVEMKKQLNQMITDLENGTTTMETYKDYETIVTQSNWELAKDSSHNTLCFYPQCYTTCHPSCSLPFFFRSRRLYLCSAFGRQKKAKCRACDHLYSEHRYTRSTWKELKEEVTEVDMEAKKKFEQALNHHQRTEVLKQQLDSKISQIDAQTSSATAEIRELAQSYAGLSLCGSFSSQLHKAIKLLEVHLQAFRERGVDFAVVRSVEDGIEKLALKLKILEGTTSALASTAVIRFPDASTNSQHQLPPYTPTSINTTDSRRVMLDTSTTSR</sequence>
<dbReference type="EMBL" id="KV419423">
    <property type="protein sequence ID" value="KZS90184.1"/>
    <property type="molecule type" value="Genomic_DNA"/>
</dbReference>
<dbReference type="SUPFAM" id="SSF52540">
    <property type="entry name" value="P-loop containing nucleoside triphosphate hydrolases"/>
    <property type="match status" value="1"/>
</dbReference>
<protein>
    <submittedName>
        <fullName evidence="2">Uncharacterized protein</fullName>
    </submittedName>
</protein>
<dbReference type="InterPro" id="IPR027417">
    <property type="entry name" value="P-loop_NTPase"/>
</dbReference>
<reference evidence="2 3" key="1">
    <citation type="journal article" date="2016" name="Mol. Biol. Evol.">
        <title>Comparative Genomics of Early-Diverging Mushroom-Forming Fungi Provides Insights into the Origins of Lignocellulose Decay Capabilities.</title>
        <authorList>
            <person name="Nagy L.G."/>
            <person name="Riley R."/>
            <person name="Tritt A."/>
            <person name="Adam C."/>
            <person name="Daum C."/>
            <person name="Floudas D."/>
            <person name="Sun H."/>
            <person name="Yadav J.S."/>
            <person name="Pangilinan J."/>
            <person name="Larsson K.H."/>
            <person name="Matsuura K."/>
            <person name="Barry K."/>
            <person name="Labutti K."/>
            <person name="Kuo R."/>
            <person name="Ohm R.A."/>
            <person name="Bhattacharya S.S."/>
            <person name="Shirouzu T."/>
            <person name="Yoshinaga Y."/>
            <person name="Martin F.M."/>
            <person name="Grigoriev I.V."/>
            <person name="Hibbett D.S."/>
        </authorList>
    </citation>
    <scope>NUCLEOTIDE SEQUENCE [LARGE SCALE GENOMIC DNA]</scope>
    <source>
        <strain evidence="2 3">HHB9708</strain>
    </source>
</reference>
<gene>
    <name evidence="2" type="ORF">SISNIDRAFT_488711</name>
</gene>
<name>A0A164R269_9AGAM</name>
<accession>A0A164R269</accession>
<dbReference type="Gene3D" id="3.40.50.300">
    <property type="entry name" value="P-loop containing nucleotide triphosphate hydrolases"/>
    <property type="match status" value="1"/>
</dbReference>
<dbReference type="PANTHER" id="PTHR32046:SF11">
    <property type="entry name" value="IMMUNE-ASSOCIATED NUCLEOTIDE-BINDING PROTEIN 10-LIKE"/>
    <property type="match status" value="1"/>
</dbReference>
<evidence type="ECO:0000256" key="1">
    <source>
        <dbReference type="SAM" id="MobiDB-lite"/>
    </source>
</evidence>
<dbReference type="AlphaFoldDB" id="A0A164R269"/>
<dbReference type="STRING" id="1314777.A0A164R269"/>
<proteinExistence type="predicted"/>
<dbReference type="OrthoDB" id="2611327at2759"/>